<accession>A0A1J1IDF1</accession>
<feature type="region of interest" description="Disordered" evidence="1">
    <location>
        <begin position="157"/>
        <end position="200"/>
    </location>
</feature>
<reference evidence="2 3" key="1">
    <citation type="submission" date="2015-04" db="EMBL/GenBank/DDBJ databases">
        <authorList>
            <person name="Syromyatnikov M.Y."/>
            <person name="Popov V.N."/>
        </authorList>
    </citation>
    <scope>NUCLEOTIDE SEQUENCE [LARGE SCALE GENOMIC DNA]</scope>
</reference>
<organism evidence="2 3">
    <name type="scientific">Clunio marinus</name>
    <dbReference type="NCBI Taxonomy" id="568069"/>
    <lineage>
        <taxon>Eukaryota</taxon>
        <taxon>Metazoa</taxon>
        <taxon>Ecdysozoa</taxon>
        <taxon>Arthropoda</taxon>
        <taxon>Hexapoda</taxon>
        <taxon>Insecta</taxon>
        <taxon>Pterygota</taxon>
        <taxon>Neoptera</taxon>
        <taxon>Endopterygota</taxon>
        <taxon>Diptera</taxon>
        <taxon>Nematocera</taxon>
        <taxon>Chironomoidea</taxon>
        <taxon>Chironomidae</taxon>
        <taxon>Clunio</taxon>
    </lineage>
</organism>
<name>A0A1J1IDF1_9DIPT</name>
<protein>
    <submittedName>
        <fullName evidence="2">CLUMA_CG011673, isoform A</fullName>
    </submittedName>
</protein>
<feature type="compositionally biased region" description="Basic and acidic residues" evidence="1">
    <location>
        <begin position="184"/>
        <end position="200"/>
    </location>
</feature>
<evidence type="ECO:0000313" key="2">
    <source>
        <dbReference type="EMBL" id="CRK98311.1"/>
    </source>
</evidence>
<feature type="compositionally biased region" description="Basic and acidic residues" evidence="1">
    <location>
        <begin position="158"/>
        <end position="170"/>
    </location>
</feature>
<sequence length="200" mass="22902">MEWKIWYVLREHFSVLFLTFSKLYELKLKAAKISLKDSISVKRDVERDGEMNKCNLLETFCTKASGKNSHLQSYSHHKHSMMLAFLSLNKRAFPDKQKPQQNKQLSQRGGGGERKKRKSAETGNLKQRKHVVDIIGKNWEVLCSINSVNKLPSIADSKCGKENKKKEKTLTKRASLKKTPGQASDEKSAKFLIDEHDPIT</sequence>
<dbReference type="AlphaFoldDB" id="A0A1J1IDF1"/>
<gene>
    <name evidence="2" type="ORF">CLUMA_CG011673</name>
</gene>
<feature type="region of interest" description="Disordered" evidence="1">
    <location>
        <begin position="95"/>
        <end position="126"/>
    </location>
</feature>
<keyword evidence="3" id="KW-1185">Reference proteome</keyword>
<evidence type="ECO:0000313" key="3">
    <source>
        <dbReference type="Proteomes" id="UP000183832"/>
    </source>
</evidence>
<proteinExistence type="predicted"/>
<dbReference type="Proteomes" id="UP000183832">
    <property type="component" value="Unassembled WGS sequence"/>
</dbReference>
<evidence type="ECO:0000256" key="1">
    <source>
        <dbReference type="SAM" id="MobiDB-lite"/>
    </source>
</evidence>
<dbReference type="EMBL" id="CVRI01000047">
    <property type="protein sequence ID" value="CRK98311.1"/>
    <property type="molecule type" value="Genomic_DNA"/>
</dbReference>